<organism evidence="3 4">
    <name type="scientific">Brooklawnia cerclae</name>
    <dbReference type="NCBI Taxonomy" id="349934"/>
    <lineage>
        <taxon>Bacteria</taxon>
        <taxon>Bacillati</taxon>
        <taxon>Actinomycetota</taxon>
        <taxon>Actinomycetes</taxon>
        <taxon>Propionibacteriales</taxon>
        <taxon>Propionibacteriaceae</taxon>
        <taxon>Brooklawnia</taxon>
    </lineage>
</organism>
<evidence type="ECO:0000313" key="4">
    <source>
        <dbReference type="Proteomes" id="UP000749311"/>
    </source>
</evidence>
<dbReference type="Proteomes" id="UP000749311">
    <property type="component" value="Unassembled WGS sequence"/>
</dbReference>
<comment type="caution">
    <text evidence="3">The sequence shown here is derived from an EMBL/GenBank/DDBJ whole genome shotgun (WGS) entry which is preliminary data.</text>
</comment>
<keyword evidence="4" id="KW-1185">Reference proteome</keyword>
<proteinExistence type="inferred from homology"/>
<dbReference type="Gene3D" id="2.20.28.270">
    <property type="entry name" value="RNA polymerase-binding protein A"/>
    <property type="match status" value="1"/>
</dbReference>
<evidence type="ECO:0000256" key="2">
    <source>
        <dbReference type="HAMAP-Rule" id="MF_01483"/>
    </source>
</evidence>
<feature type="binding site" evidence="2">
    <location>
        <position position="59"/>
    </location>
    <ligand>
        <name>Zn(2+)</name>
        <dbReference type="ChEBI" id="CHEBI:29105"/>
    </ligand>
</feature>
<evidence type="ECO:0000313" key="3">
    <source>
        <dbReference type="EMBL" id="NIH56749.1"/>
    </source>
</evidence>
<dbReference type="InterPro" id="IPR038638">
    <property type="entry name" value="RbpA_sf"/>
</dbReference>
<reference evidence="3 4" key="1">
    <citation type="submission" date="2020-02" db="EMBL/GenBank/DDBJ databases">
        <title>Sequencing the genomes of 1000 actinobacteria strains.</title>
        <authorList>
            <person name="Klenk H.-P."/>
        </authorList>
    </citation>
    <scope>NUCLEOTIDE SEQUENCE [LARGE SCALE GENOMIC DNA]</scope>
    <source>
        <strain evidence="3 4">DSM 19609</strain>
    </source>
</reference>
<feature type="binding site" evidence="2">
    <location>
        <position position="56"/>
    </location>
    <ligand>
        <name>Zn(2+)</name>
        <dbReference type="ChEBI" id="CHEBI:29105"/>
    </ligand>
</feature>
<keyword evidence="2" id="KW-0804">Transcription</keyword>
<dbReference type="Pfam" id="PF13397">
    <property type="entry name" value="RbpA"/>
    <property type="match status" value="1"/>
</dbReference>
<evidence type="ECO:0000256" key="1">
    <source>
        <dbReference type="ARBA" id="ARBA00022723"/>
    </source>
</evidence>
<dbReference type="RefSeq" id="WP_167165918.1">
    <property type="nucleotide sequence ID" value="NZ_BAAAOO010000015.1"/>
</dbReference>
<comment type="cofactor">
    <cofactor evidence="2">
        <name>Zn(2+)</name>
        <dbReference type="ChEBI" id="CHEBI:29105"/>
    </cofactor>
    <text evidence="2">Bind 1 Zn(2+) per subunit.</text>
</comment>
<feature type="binding site" evidence="2">
    <location>
        <position position="34"/>
    </location>
    <ligand>
        <name>Zn(2+)</name>
        <dbReference type="ChEBI" id="CHEBI:29105"/>
    </ligand>
</feature>
<dbReference type="InterPro" id="IPR025182">
    <property type="entry name" value="RNApol-bd_RbpA"/>
</dbReference>
<feature type="binding site" evidence="2">
    <location>
        <position position="38"/>
    </location>
    <ligand>
        <name>Zn(2+)</name>
        <dbReference type="ChEBI" id="CHEBI:29105"/>
    </ligand>
</feature>
<dbReference type="InterPro" id="IPR018527">
    <property type="entry name" value="Rubredoxin_Fe_BS"/>
</dbReference>
<sequence>MADRALRGMGLGAKSFEDEEGVEFAARRVLGFDCERGHHFEITFSVEADLPTEWECPRCGSVAVRSDGTKTEEKDVKPPRTHWDMLLERRSISELEELLAERLEEVRRTPHY</sequence>
<protein>
    <recommendedName>
        <fullName evidence="2">RNA polymerase-binding protein RbpA</fullName>
    </recommendedName>
</protein>
<comment type="similarity">
    <text evidence="2">Belongs to the RNA polymerase-binding protein RbpA family.</text>
</comment>
<keyword evidence="1 2" id="KW-0479">Metal-binding</keyword>
<comment type="function">
    <text evidence="2">Binds to RNA polymerase (RNAP), stimulating transcription from principal, but not alternative sigma factor promoters.</text>
</comment>
<comment type="subunit">
    <text evidence="2">Forms a complex with the RNAP catalytic core and with free principal sigma factors.</text>
</comment>
<dbReference type="PROSITE" id="PS00202">
    <property type="entry name" value="RUBREDOXIN"/>
    <property type="match status" value="1"/>
</dbReference>
<gene>
    <name evidence="2" type="primary">rbpA</name>
    <name evidence="3" type="ORF">FB473_001394</name>
</gene>
<keyword evidence="2" id="KW-0805">Transcription regulation</keyword>
<dbReference type="HAMAP" id="MF_01483">
    <property type="entry name" value="RbpA"/>
    <property type="match status" value="1"/>
</dbReference>
<dbReference type="EMBL" id="JAAMOZ010000001">
    <property type="protein sequence ID" value="NIH56749.1"/>
    <property type="molecule type" value="Genomic_DNA"/>
</dbReference>
<name>A0ABX0SED5_9ACTN</name>
<accession>A0ABX0SED5</accession>
<keyword evidence="2" id="KW-0862">Zinc</keyword>